<accession>A0ABS7MGL1</accession>
<comment type="caution">
    <text evidence="1">The sequence shown here is derived from an EMBL/GenBank/DDBJ whole genome shotgun (WGS) entry which is preliminary data.</text>
</comment>
<sequence>MVRRMVVAAAALGVLAGCSEDPAADARGDAGANAVLPAGPAARIDKIAAADLPDAVRAAVLTRIPDMTIVEAERKERDGMVFYDVEGTRADGSEIELDILEEGGQYRVVEVQRDIEWTAAPAEVIAAAGAAPDSFTPERVIESTQNDGTVVFELFAPGKPDEPAAEVNWKDGRAELRRERNVY</sequence>
<organism evidence="1 2">
    <name type="scientific">Sphingopyxis jiangsuensis</name>
    <dbReference type="NCBI Taxonomy" id="2871171"/>
    <lineage>
        <taxon>Bacteria</taxon>
        <taxon>Pseudomonadati</taxon>
        <taxon>Pseudomonadota</taxon>
        <taxon>Alphaproteobacteria</taxon>
        <taxon>Sphingomonadales</taxon>
        <taxon>Sphingomonadaceae</taxon>
        <taxon>Sphingopyxis</taxon>
    </lineage>
</organism>
<keyword evidence="2" id="KW-1185">Reference proteome</keyword>
<dbReference type="Gene3D" id="3.30.505.20">
    <property type="match status" value="1"/>
</dbReference>
<evidence type="ECO:0008006" key="3">
    <source>
        <dbReference type="Google" id="ProtNLM"/>
    </source>
</evidence>
<gene>
    <name evidence="1" type="ORF">K5P26_12840</name>
</gene>
<protein>
    <recommendedName>
        <fullName evidence="3">PepSY domain-containing protein</fullName>
    </recommendedName>
</protein>
<evidence type="ECO:0000313" key="2">
    <source>
        <dbReference type="Proteomes" id="UP001166571"/>
    </source>
</evidence>
<evidence type="ECO:0000313" key="1">
    <source>
        <dbReference type="EMBL" id="MBY4638028.1"/>
    </source>
</evidence>
<dbReference type="SUPFAM" id="SSF160574">
    <property type="entry name" value="BT0923-like"/>
    <property type="match status" value="1"/>
</dbReference>
<dbReference type="Proteomes" id="UP001166571">
    <property type="component" value="Unassembled WGS sequence"/>
</dbReference>
<dbReference type="PROSITE" id="PS51257">
    <property type="entry name" value="PROKAR_LIPOPROTEIN"/>
    <property type="match status" value="1"/>
</dbReference>
<dbReference type="EMBL" id="JAILXK010000002">
    <property type="protein sequence ID" value="MBY4638028.1"/>
    <property type="molecule type" value="Genomic_DNA"/>
</dbReference>
<reference evidence="1" key="1">
    <citation type="submission" date="2021-08" db="EMBL/GenBank/DDBJ databases">
        <title>Sphingopyxis panaciterrulae sp. nov., isolated from the surface water of the Yellow Sea.</title>
        <authorList>
            <person name="Gao Z."/>
            <person name="Zhang D."/>
            <person name="Zhang A."/>
        </authorList>
    </citation>
    <scope>NUCLEOTIDE SEQUENCE</scope>
    <source>
        <strain evidence="1">XHP0097</strain>
    </source>
</reference>
<name>A0ABS7MGL1_9SPHN</name>
<proteinExistence type="predicted"/>
<dbReference type="RefSeq" id="WP_222137082.1">
    <property type="nucleotide sequence ID" value="NZ_JAILXK010000002.1"/>
</dbReference>